<feature type="signal peptide" evidence="1">
    <location>
        <begin position="1"/>
        <end position="29"/>
    </location>
</feature>
<protein>
    <recommendedName>
        <fullName evidence="4">Lipoprotein</fullName>
    </recommendedName>
</protein>
<accession>A0AAU8SXN7</accession>
<geneLocation type="plasmid" evidence="2 3">
    <name>pBIL</name>
</geneLocation>
<reference evidence="2 3" key="1">
    <citation type="journal article" date="2015" name="Genome Announc.">
        <title>Complete genome sequences for 59 burkholderia isolates, both pathogenic and near neighbor.</title>
        <authorList>
            <person name="Johnson S.L."/>
            <person name="Bishop-Lilly K.A."/>
            <person name="Ladner J.T."/>
            <person name="Daligault H.E."/>
            <person name="Davenport K.W."/>
            <person name="Jaissle J."/>
            <person name="Frey K.G."/>
            <person name="Koroleva G.I."/>
            <person name="Bruce D.C."/>
            <person name="Coyne S.R."/>
            <person name="Broomall S.M."/>
            <person name="Li P.E."/>
            <person name="Teshima H."/>
            <person name="Gibbons H.S."/>
            <person name="Palacios G.F."/>
            <person name="Rosenzweig C.N."/>
            <person name="Redden C.L."/>
            <person name="Xu Y."/>
            <person name="Minogue T.D."/>
            <person name="Chain P.S."/>
        </authorList>
    </citation>
    <scope>NUCLEOTIDE SEQUENCE [LARGE SCALE GENOMIC DNA]</scope>
    <source>
        <strain evidence="2 3">ATCC BAA-463</strain>
    </source>
</reference>
<keyword evidence="1" id="KW-0732">Signal</keyword>
<keyword evidence="2" id="KW-0614">Plasmid</keyword>
<evidence type="ECO:0008006" key="4">
    <source>
        <dbReference type="Google" id="ProtNLM"/>
    </source>
</evidence>
<feature type="chain" id="PRO_5043616780" description="Lipoprotein" evidence="1">
    <location>
        <begin position="30"/>
        <end position="77"/>
    </location>
</feature>
<organism evidence="2 3">
    <name type="scientific">Paraburkholderia fungorum</name>
    <dbReference type="NCBI Taxonomy" id="134537"/>
    <lineage>
        <taxon>Bacteria</taxon>
        <taxon>Pseudomonadati</taxon>
        <taxon>Pseudomonadota</taxon>
        <taxon>Betaproteobacteria</taxon>
        <taxon>Burkholderiales</taxon>
        <taxon>Burkholderiaceae</taxon>
        <taxon>Paraburkholderia</taxon>
    </lineage>
</organism>
<evidence type="ECO:0000313" key="2">
    <source>
        <dbReference type="EMBL" id="AJZ56199.1"/>
    </source>
</evidence>
<name>A0AAU8SXN7_9BURK</name>
<evidence type="ECO:0000313" key="3">
    <source>
        <dbReference type="Proteomes" id="UP000032614"/>
    </source>
</evidence>
<dbReference type="KEGG" id="bfn:OI25_8151"/>
<dbReference type="EMBL" id="CP010024">
    <property type="protein sequence ID" value="AJZ56199.1"/>
    <property type="molecule type" value="Genomic_DNA"/>
</dbReference>
<proteinExistence type="predicted"/>
<evidence type="ECO:0000256" key="1">
    <source>
        <dbReference type="SAM" id="SignalP"/>
    </source>
</evidence>
<sequence>MMTFNNCTLPMPNILMVLIVAMAGSSLCACSVSSQTRSPDFRSKIVVHEPAASQGDFVLCKDGRVLVFPVSHPMTCS</sequence>
<gene>
    <name evidence="2" type="ORF">OI25_8151</name>
</gene>
<dbReference type="AlphaFoldDB" id="A0AAU8SXN7"/>
<dbReference type="Proteomes" id="UP000032614">
    <property type="component" value="Plasmid pBIL"/>
</dbReference>